<evidence type="ECO:0000313" key="3">
    <source>
        <dbReference type="RefSeq" id="XP_021564766.1"/>
    </source>
</evidence>
<dbReference type="Proteomes" id="UP000189704">
    <property type="component" value="Unplaced"/>
</dbReference>
<keyword evidence="2" id="KW-1185">Reference proteome</keyword>
<dbReference type="InterPro" id="IPR048979">
    <property type="entry name" value="AP5B1_middle"/>
</dbReference>
<dbReference type="PANTHER" id="PTHR34033:SF1">
    <property type="entry name" value="AP-5 COMPLEX SUBUNIT BETA-1"/>
    <property type="match status" value="1"/>
</dbReference>
<feature type="non-terminal residue" evidence="3">
    <location>
        <position position="1"/>
    </location>
</feature>
<evidence type="ECO:0000259" key="1">
    <source>
        <dbReference type="Pfam" id="PF21588"/>
    </source>
</evidence>
<feature type="non-terminal residue" evidence="3">
    <location>
        <position position="162"/>
    </location>
</feature>
<dbReference type="PANTHER" id="PTHR34033">
    <property type="entry name" value="AP-5 COMPLEX SUBUNIT BETA-1"/>
    <property type="match status" value="1"/>
</dbReference>
<name>A0A3Q0DP20_CARSF</name>
<reference evidence="3" key="1">
    <citation type="submission" date="2025-08" db="UniProtKB">
        <authorList>
            <consortium name="RefSeq"/>
        </authorList>
    </citation>
    <scope>IDENTIFICATION</scope>
</reference>
<dbReference type="GeneID" id="110594895"/>
<dbReference type="InterPro" id="IPR038741">
    <property type="entry name" value="AP5B1"/>
</dbReference>
<dbReference type="KEGG" id="csyr:110594895"/>
<proteinExistence type="predicted"/>
<dbReference type="AlphaFoldDB" id="A0A3Q0DP20"/>
<dbReference type="GO" id="GO:0005765">
    <property type="term" value="C:lysosomal membrane"/>
    <property type="evidence" value="ECO:0007669"/>
    <property type="project" value="TreeGrafter"/>
</dbReference>
<dbReference type="GO" id="GO:0016197">
    <property type="term" value="P:endosomal transport"/>
    <property type="evidence" value="ECO:0007669"/>
    <property type="project" value="InterPro"/>
</dbReference>
<protein>
    <submittedName>
        <fullName evidence="3">AP-5 complex subunit beta-1-like</fullName>
    </submittedName>
</protein>
<sequence>PASEQRPLQAAACECLRELESCVPGLLAGSLGLLRGLLGQEGPVQPLSLLLALALRNALALQPQAGAGLQGLLMAGVSAARGGPWGWTLAEAGDGRLQPQAPCWPAAEGGERGLVMREPSPEEAREVRAAVVQLLDTSYLLTPAAQAQLLWLLGWALRGLQG</sequence>
<organism evidence="2 3">
    <name type="scientific">Carlito syrichta</name>
    <name type="common">Philippine tarsier</name>
    <name type="synonym">Tarsius syrichta</name>
    <dbReference type="NCBI Taxonomy" id="1868482"/>
    <lineage>
        <taxon>Eukaryota</taxon>
        <taxon>Metazoa</taxon>
        <taxon>Chordata</taxon>
        <taxon>Craniata</taxon>
        <taxon>Vertebrata</taxon>
        <taxon>Euteleostomi</taxon>
        <taxon>Mammalia</taxon>
        <taxon>Eutheria</taxon>
        <taxon>Euarchontoglires</taxon>
        <taxon>Primates</taxon>
        <taxon>Haplorrhini</taxon>
        <taxon>Tarsiiformes</taxon>
        <taxon>Tarsiidae</taxon>
        <taxon>Carlito</taxon>
    </lineage>
</organism>
<feature type="domain" description="AP5B1 middle" evidence="1">
    <location>
        <begin position="123"/>
        <end position="159"/>
    </location>
</feature>
<dbReference type="RefSeq" id="XP_021564766.1">
    <property type="nucleotide sequence ID" value="XM_021709091.1"/>
</dbReference>
<dbReference type="Pfam" id="PF21588">
    <property type="entry name" value="AP5B1_middle"/>
    <property type="match status" value="1"/>
</dbReference>
<dbReference type="GO" id="GO:0030119">
    <property type="term" value="C:AP-type membrane coat adaptor complex"/>
    <property type="evidence" value="ECO:0007669"/>
    <property type="project" value="TreeGrafter"/>
</dbReference>
<gene>
    <name evidence="3" type="primary">LOC110594895</name>
</gene>
<accession>A0A3Q0DP20</accession>
<evidence type="ECO:0000313" key="2">
    <source>
        <dbReference type="Proteomes" id="UP000189704"/>
    </source>
</evidence>